<feature type="region of interest" description="Disordered" evidence="1">
    <location>
        <begin position="1"/>
        <end position="80"/>
    </location>
</feature>
<gene>
    <name evidence="2" type="ORF">IV203_007818</name>
</gene>
<feature type="compositionally biased region" description="Basic and acidic residues" evidence="1">
    <location>
        <begin position="42"/>
        <end position="52"/>
    </location>
</feature>
<keyword evidence="3" id="KW-1185">Reference proteome</keyword>
<evidence type="ECO:0000313" key="2">
    <source>
        <dbReference type="EMBL" id="KAG7351770.1"/>
    </source>
</evidence>
<reference evidence="2" key="2">
    <citation type="submission" date="2021-04" db="EMBL/GenBank/DDBJ databases">
        <authorList>
            <person name="Podell S."/>
        </authorList>
    </citation>
    <scope>NUCLEOTIDE SEQUENCE</scope>
    <source>
        <strain evidence="2">Hildebrandi</strain>
    </source>
</reference>
<name>A0A9K3KXD2_9STRA</name>
<comment type="caution">
    <text evidence="2">The sequence shown here is derived from an EMBL/GenBank/DDBJ whole genome shotgun (WGS) entry which is preliminary data.</text>
</comment>
<evidence type="ECO:0000313" key="3">
    <source>
        <dbReference type="Proteomes" id="UP000693970"/>
    </source>
</evidence>
<organism evidence="2 3">
    <name type="scientific">Nitzschia inconspicua</name>
    <dbReference type="NCBI Taxonomy" id="303405"/>
    <lineage>
        <taxon>Eukaryota</taxon>
        <taxon>Sar</taxon>
        <taxon>Stramenopiles</taxon>
        <taxon>Ochrophyta</taxon>
        <taxon>Bacillariophyta</taxon>
        <taxon>Bacillariophyceae</taxon>
        <taxon>Bacillariophycidae</taxon>
        <taxon>Bacillariales</taxon>
        <taxon>Bacillariaceae</taxon>
        <taxon>Nitzschia</taxon>
    </lineage>
</organism>
<feature type="compositionally biased region" description="Basic residues" evidence="1">
    <location>
        <begin position="15"/>
        <end position="24"/>
    </location>
</feature>
<dbReference type="Proteomes" id="UP000693970">
    <property type="component" value="Unassembled WGS sequence"/>
</dbReference>
<accession>A0A9K3KXD2</accession>
<evidence type="ECO:0000256" key="1">
    <source>
        <dbReference type="SAM" id="MobiDB-lite"/>
    </source>
</evidence>
<protein>
    <submittedName>
        <fullName evidence="2">Uncharacterized protein</fullName>
    </submittedName>
</protein>
<dbReference type="EMBL" id="JAGRRH010000017">
    <property type="protein sequence ID" value="KAG7351770.1"/>
    <property type="molecule type" value="Genomic_DNA"/>
</dbReference>
<dbReference type="AlphaFoldDB" id="A0A9K3KXD2"/>
<reference evidence="2" key="1">
    <citation type="journal article" date="2021" name="Sci. Rep.">
        <title>Diploid genomic architecture of Nitzschia inconspicua, an elite biomass production diatom.</title>
        <authorList>
            <person name="Oliver A."/>
            <person name="Podell S."/>
            <person name="Pinowska A."/>
            <person name="Traller J.C."/>
            <person name="Smith S.R."/>
            <person name="McClure R."/>
            <person name="Beliaev A."/>
            <person name="Bohutskyi P."/>
            <person name="Hill E.A."/>
            <person name="Rabines A."/>
            <person name="Zheng H."/>
            <person name="Allen L.Z."/>
            <person name="Kuo A."/>
            <person name="Grigoriev I.V."/>
            <person name="Allen A.E."/>
            <person name="Hazlebeck D."/>
            <person name="Allen E.E."/>
        </authorList>
    </citation>
    <scope>NUCLEOTIDE SEQUENCE</scope>
    <source>
        <strain evidence="2">Hildebrandi</strain>
    </source>
</reference>
<sequence length="227" mass="25182">MGKGQLIFKGEKKPSSKKSKKRKRDNAEDDTGDDVAVATNVKSEEIETRDTITKPLSSSSTTTTTSATNNTVTPSLKKGTGKITTSATVVTGYGTKFEKELGVGDAIMAVINGQEELRVITMRLSNTSLNLSSAFSTSIKHPQSFNYIPKPRNAEKERKLALKKQREQAQETEKSVFDLYSNQALVYREKTETGSYRIKRQELGGTQVKTRVDLLELRSKKTSDKYC</sequence>
<proteinExistence type="predicted"/>
<dbReference type="OrthoDB" id="311468at2759"/>
<feature type="compositionally biased region" description="Low complexity" evidence="1">
    <location>
        <begin position="53"/>
        <end position="75"/>
    </location>
</feature>